<accession>A0A834FDM2</accession>
<organism evidence="2 3">
    <name type="scientific">Oryzias melastigma</name>
    <name type="common">Marine medaka</name>
    <dbReference type="NCBI Taxonomy" id="30732"/>
    <lineage>
        <taxon>Eukaryota</taxon>
        <taxon>Metazoa</taxon>
        <taxon>Chordata</taxon>
        <taxon>Craniata</taxon>
        <taxon>Vertebrata</taxon>
        <taxon>Euteleostomi</taxon>
        <taxon>Actinopterygii</taxon>
        <taxon>Neopterygii</taxon>
        <taxon>Teleostei</taxon>
        <taxon>Neoteleostei</taxon>
        <taxon>Acanthomorphata</taxon>
        <taxon>Ovalentaria</taxon>
        <taxon>Atherinomorphae</taxon>
        <taxon>Beloniformes</taxon>
        <taxon>Adrianichthyidae</taxon>
        <taxon>Oryziinae</taxon>
        <taxon>Oryzias</taxon>
    </lineage>
</organism>
<comment type="caution">
    <text evidence="2">The sequence shown here is derived from an EMBL/GenBank/DDBJ whole genome shotgun (WGS) entry which is preliminary data.</text>
</comment>
<protein>
    <submittedName>
        <fullName evidence="2">Uncharacterized protein</fullName>
    </submittedName>
</protein>
<feature type="compositionally biased region" description="Basic and acidic residues" evidence="1">
    <location>
        <begin position="85"/>
        <end position="97"/>
    </location>
</feature>
<reference evidence="2" key="1">
    <citation type="journal article" name="BMC Genomics">
        <title>Long-read sequencing and de novo genome assembly of marine medaka (Oryzias melastigma).</title>
        <authorList>
            <person name="Liang P."/>
            <person name="Saqib H.S.A."/>
            <person name="Ni X."/>
            <person name="Shen Y."/>
        </authorList>
    </citation>
    <scope>NUCLEOTIDE SEQUENCE</scope>
    <source>
        <strain evidence="2">Bigg-433</strain>
    </source>
</reference>
<evidence type="ECO:0000313" key="3">
    <source>
        <dbReference type="Proteomes" id="UP000646548"/>
    </source>
</evidence>
<evidence type="ECO:0000256" key="1">
    <source>
        <dbReference type="SAM" id="MobiDB-lite"/>
    </source>
</evidence>
<gene>
    <name evidence="2" type="ORF">FQA47_003782</name>
</gene>
<sequence length="118" mass="12907">MAVIAELDLGGLALAENRRICSDRPDRSAVALPVSAVEQSESIGCFLFSDTAVSWKYAHESGCGRRCNKHRHKQCYWQISAVKTLDKKSGHRDRRDGGGASPPSRHPLPLVLSSALCF</sequence>
<dbReference type="AlphaFoldDB" id="A0A834FDM2"/>
<evidence type="ECO:0000313" key="2">
    <source>
        <dbReference type="EMBL" id="KAF6730499.1"/>
    </source>
</evidence>
<proteinExistence type="predicted"/>
<dbReference type="Proteomes" id="UP000646548">
    <property type="component" value="Unassembled WGS sequence"/>
</dbReference>
<dbReference type="EMBL" id="WKFB01000235">
    <property type="protein sequence ID" value="KAF6730499.1"/>
    <property type="molecule type" value="Genomic_DNA"/>
</dbReference>
<feature type="region of interest" description="Disordered" evidence="1">
    <location>
        <begin position="85"/>
        <end position="108"/>
    </location>
</feature>
<name>A0A834FDM2_ORYME</name>